<dbReference type="Proteomes" id="UP000677803">
    <property type="component" value="Unassembled WGS sequence"/>
</dbReference>
<dbReference type="InterPro" id="IPR013783">
    <property type="entry name" value="Ig-like_fold"/>
</dbReference>
<gene>
    <name evidence="5" type="ORF">MMEN_LOCUS9345</name>
</gene>
<dbReference type="PANTHER" id="PTHR14334:SF2">
    <property type="entry name" value="B-CELL ANTIGEN RECEPTOR COMPLEX-ASSOCIATED PROTEIN BETA CHAIN"/>
    <property type="match status" value="1"/>
</dbReference>
<dbReference type="EMBL" id="CAJRST010010001">
    <property type="protein sequence ID" value="CAG5903917.1"/>
    <property type="molecule type" value="Genomic_DNA"/>
</dbReference>
<keyword evidence="6" id="KW-1185">Reference proteome</keyword>
<dbReference type="GO" id="GO:0009897">
    <property type="term" value="C:external side of plasma membrane"/>
    <property type="evidence" value="ECO:0007669"/>
    <property type="project" value="TreeGrafter"/>
</dbReference>
<evidence type="ECO:0000256" key="1">
    <source>
        <dbReference type="ARBA" id="ARBA00023319"/>
    </source>
</evidence>
<dbReference type="SMART" id="SM00409">
    <property type="entry name" value="IG"/>
    <property type="match status" value="1"/>
</dbReference>
<keyword evidence="2" id="KW-1133">Transmembrane helix</keyword>
<keyword evidence="1" id="KW-0393">Immunoglobulin domain</keyword>
<dbReference type="OrthoDB" id="9894386at2759"/>
<evidence type="ECO:0000259" key="4">
    <source>
        <dbReference type="PROSITE" id="PS50835"/>
    </source>
</evidence>
<dbReference type="Gene3D" id="2.60.40.10">
    <property type="entry name" value="Immunoglobulins"/>
    <property type="match status" value="1"/>
</dbReference>
<dbReference type="PANTHER" id="PTHR14334">
    <property type="entry name" value="B-CELL ANTIGEN RECEPTOR COMPLEX-ASSOCIATED PROTEIN"/>
    <property type="match status" value="1"/>
</dbReference>
<evidence type="ECO:0000313" key="6">
    <source>
        <dbReference type="Proteomes" id="UP000677803"/>
    </source>
</evidence>
<feature type="domain" description="Ig-like" evidence="4">
    <location>
        <begin position="26"/>
        <end position="123"/>
    </location>
</feature>
<accession>A0A8S4B287</accession>
<evidence type="ECO:0000256" key="3">
    <source>
        <dbReference type="SAM" id="SignalP"/>
    </source>
</evidence>
<proteinExistence type="predicted"/>
<dbReference type="PROSITE" id="PS50835">
    <property type="entry name" value="IG_LIKE"/>
    <property type="match status" value="1"/>
</dbReference>
<name>A0A8S4B287_9TELE</name>
<comment type="caution">
    <text evidence="5">The sequence shown here is derived from an EMBL/GenBank/DDBJ whole genome shotgun (WGS) entry which is preliminary data.</text>
</comment>
<dbReference type="InterPro" id="IPR003599">
    <property type="entry name" value="Ig_sub"/>
</dbReference>
<feature type="transmembrane region" description="Helical" evidence="2">
    <location>
        <begin position="140"/>
        <end position="158"/>
    </location>
</feature>
<dbReference type="SUPFAM" id="SSF48726">
    <property type="entry name" value="Immunoglobulin"/>
    <property type="match status" value="1"/>
</dbReference>
<reference evidence="5" key="1">
    <citation type="submission" date="2021-05" db="EMBL/GenBank/DDBJ databases">
        <authorList>
            <person name="Tigano A."/>
        </authorList>
    </citation>
    <scope>NUCLEOTIDE SEQUENCE</scope>
</reference>
<sequence>MRWILAGCWVLALVSLSVALQLKQRPRVYRTRTNRPLSIFCLFMQHDKPKSAEGLRASAQWYKANKYNGDKETIPERDRYKYGELKGIKNGLLHLYDVETKDSGVYFCKVNGTFGPGTEVQIFKSVDLYQALYRSKIKDGLMVLQGLLLAVCIGVVLLRKDKLFEKEESNYEEPEIDHIYEGLAIETCDGGLYEDLAIYAQAEGAEAPWE</sequence>
<dbReference type="InterPro" id="IPR007110">
    <property type="entry name" value="Ig-like_dom"/>
</dbReference>
<organism evidence="5 6">
    <name type="scientific">Menidia menidia</name>
    <name type="common">Atlantic silverside</name>
    <dbReference type="NCBI Taxonomy" id="238744"/>
    <lineage>
        <taxon>Eukaryota</taxon>
        <taxon>Metazoa</taxon>
        <taxon>Chordata</taxon>
        <taxon>Craniata</taxon>
        <taxon>Vertebrata</taxon>
        <taxon>Euteleostomi</taxon>
        <taxon>Actinopterygii</taxon>
        <taxon>Neopterygii</taxon>
        <taxon>Teleostei</taxon>
        <taxon>Neoteleostei</taxon>
        <taxon>Acanthomorphata</taxon>
        <taxon>Ovalentaria</taxon>
        <taxon>Atherinomorphae</taxon>
        <taxon>Atheriniformes</taxon>
        <taxon>Atherinopsidae</taxon>
        <taxon>Menidiinae</taxon>
        <taxon>Menidia</taxon>
    </lineage>
</organism>
<dbReference type="GO" id="GO:0030183">
    <property type="term" value="P:B cell differentiation"/>
    <property type="evidence" value="ECO:0007669"/>
    <property type="project" value="TreeGrafter"/>
</dbReference>
<dbReference type="GO" id="GO:0050853">
    <property type="term" value="P:B cell receptor signaling pathway"/>
    <property type="evidence" value="ECO:0007669"/>
    <property type="project" value="TreeGrafter"/>
</dbReference>
<dbReference type="InterPro" id="IPR036179">
    <property type="entry name" value="Ig-like_dom_sf"/>
</dbReference>
<keyword evidence="3" id="KW-0732">Signal</keyword>
<feature type="chain" id="PRO_5035733715" evidence="3">
    <location>
        <begin position="20"/>
        <end position="210"/>
    </location>
</feature>
<dbReference type="AlphaFoldDB" id="A0A8S4B287"/>
<evidence type="ECO:0000313" key="5">
    <source>
        <dbReference type="EMBL" id="CAG5903917.1"/>
    </source>
</evidence>
<protein>
    <submittedName>
        <fullName evidence="5">(Atlantic silverside) hypothetical protein</fullName>
    </submittedName>
</protein>
<keyword evidence="2" id="KW-0812">Transmembrane</keyword>
<feature type="signal peptide" evidence="3">
    <location>
        <begin position="1"/>
        <end position="19"/>
    </location>
</feature>
<keyword evidence="2" id="KW-0472">Membrane</keyword>
<dbReference type="GO" id="GO:0019815">
    <property type="term" value="C:B cell receptor complex"/>
    <property type="evidence" value="ECO:0007669"/>
    <property type="project" value="TreeGrafter"/>
</dbReference>
<evidence type="ECO:0000256" key="2">
    <source>
        <dbReference type="SAM" id="Phobius"/>
    </source>
</evidence>